<evidence type="ECO:0000313" key="6">
    <source>
        <dbReference type="Proteomes" id="UP001205861"/>
    </source>
</evidence>
<evidence type="ECO:0000256" key="3">
    <source>
        <dbReference type="SAM" id="SignalP"/>
    </source>
</evidence>
<name>A0ABT2BSK2_9BURK</name>
<comment type="cofactor">
    <cofactor evidence="2">
        <name>Cu cation</name>
        <dbReference type="ChEBI" id="CHEBI:23378"/>
    </cofactor>
    <text evidence="2">Binds 1 copper ion per subunit.</text>
</comment>
<keyword evidence="2 5" id="KW-0560">Oxidoreductase</keyword>
<feature type="chain" id="PRO_5046861089" description="Superoxide dismutase [Cu-Zn]" evidence="3">
    <location>
        <begin position="20"/>
        <end position="174"/>
    </location>
</feature>
<keyword evidence="2" id="KW-0862">Zinc</keyword>
<protein>
    <recommendedName>
        <fullName evidence="2">Superoxide dismutase [Cu-Zn]</fullName>
        <ecNumber evidence="2">1.15.1.1</ecNumber>
    </recommendedName>
</protein>
<dbReference type="Gene3D" id="2.60.40.200">
    <property type="entry name" value="Superoxide dismutase, copper/zinc binding domain"/>
    <property type="match status" value="1"/>
</dbReference>
<gene>
    <name evidence="5" type="primary">sodC</name>
    <name evidence="5" type="ORF">NX773_22000</name>
</gene>
<dbReference type="InterPro" id="IPR024134">
    <property type="entry name" value="SOD_Cu/Zn_/chaperone"/>
</dbReference>
<dbReference type="RefSeq" id="WP_258858383.1">
    <property type="nucleotide sequence ID" value="NZ_JANUGV010000009.1"/>
</dbReference>
<comment type="caution">
    <text evidence="5">The sequence shown here is derived from an EMBL/GenBank/DDBJ whole genome shotgun (WGS) entry which is preliminary data.</text>
</comment>
<dbReference type="InterPro" id="IPR036423">
    <property type="entry name" value="SOD-like_Cu/Zn_dom_sf"/>
</dbReference>
<comment type="function">
    <text evidence="2">Destroys radicals which are normally produced within the cells and which are toxic to biological systems.</text>
</comment>
<feature type="domain" description="Superoxide dismutase copper/zinc binding" evidence="4">
    <location>
        <begin position="40"/>
        <end position="173"/>
    </location>
</feature>
<dbReference type="InterPro" id="IPR018152">
    <property type="entry name" value="SOD_Cu/Zn_BS"/>
</dbReference>
<dbReference type="CDD" id="cd00305">
    <property type="entry name" value="Cu-Zn_Superoxide_Dismutase"/>
    <property type="match status" value="1"/>
</dbReference>
<keyword evidence="2" id="KW-0479">Metal-binding</keyword>
<organism evidence="5 6">
    <name type="scientific">Massilia solisilvae</name>
    <dbReference type="NCBI Taxonomy" id="1811225"/>
    <lineage>
        <taxon>Bacteria</taxon>
        <taxon>Pseudomonadati</taxon>
        <taxon>Pseudomonadota</taxon>
        <taxon>Betaproteobacteria</taxon>
        <taxon>Burkholderiales</taxon>
        <taxon>Oxalobacteraceae</taxon>
        <taxon>Telluria group</taxon>
        <taxon>Massilia</taxon>
    </lineage>
</organism>
<evidence type="ECO:0000256" key="1">
    <source>
        <dbReference type="ARBA" id="ARBA00010457"/>
    </source>
</evidence>
<reference evidence="5 6" key="1">
    <citation type="submission" date="2022-08" db="EMBL/GenBank/DDBJ databases">
        <title>Reclassification of Massilia species as members of the genera Telluria, Duganella, Pseudoduganella, Mokoshia gen. nov. and Zemynaea gen. nov. using orthogonal and non-orthogonal genome-based approaches.</title>
        <authorList>
            <person name="Bowman J.P."/>
        </authorList>
    </citation>
    <scope>NUCLEOTIDE SEQUENCE [LARGE SCALE GENOMIC DNA]</scope>
    <source>
        <strain evidence="5 6">JCM 31607</strain>
    </source>
</reference>
<accession>A0ABT2BSK2</accession>
<evidence type="ECO:0000313" key="5">
    <source>
        <dbReference type="EMBL" id="MCS0610848.1"/>
    </source>
</evidence>
<dbReference type="NCBIfam" id="NF007628">
    <property type="entry name" value="PRK10290.1"/>
    <property type="match status" value="1"/>
</dbReference>
<dbReference type="PROSITE" id="PS00332">
    <property type="entry name" value="SOD_CU_ZN_2"/>
    <property type="match status" value="1"/>
</dbReference>
<feature type="signal peptide" evidence="3">
    <location>
        <begin position="1"/>
        <end position="19"/>
    </location>
</feature>
<dbReference type="SUPFAM" id="SSF49329">
    <property type="entry name" value="Cu,Zn superoxide dismutase-like"/>
    <property type="match status" value="1"/>
</dbReference>
<dbReference type="PANTHER" id="PTHR10003">
    <property type="entry name" value="SUPEROXIDE DISMUTASE CU-ZN -RELATED"/>
    <property type="match status" value="1"/>
</dbReference>
<dbReference type="Pfam" id="PF00080">
    <property type="entry name" value="Sod_Cu"/>
    <property type="match status" value="1"/>
</dbReference>
<dbReference type="GO" id="GO:0004784">
    <property type="term" value="F:superoxide dismutase activity"/>
    <property type="evidence" value="ECO:0007669"/>
    <property type="project" value="UniProtKB-EC"/>
</dbReference>
<comment type="catalytic activity">
    <reaction evidence="2">
        <text>2 superoxide + 2 H(+) = H2O2 + O2</text>
        <dbReference type="Rhea" id="RHEA:20696"/>
        <dbReference type="ChEBI" id="CHEBI:15378"/>
        <dbReference type="ChEBI" id="CHEBI:15379"/>
        <dbReference type="ChEBI" id="CHEBI:16240"/>
        <dbReference type="ChEBI" id="CHEBI:18421"/>
        <dbReference type="EC" id="1.15.1.1"/>
    </reaction>
</comment>
<comment type="cofactor">
    <cofactor evidence="2">
        <name>Zn(2+)</name>
        <dbReference type="ChEBI" id="CHEBI:29105"/>
    </cofactor>
    <text evidence="2">Binds 1 zinc ion per subunit.</text>
</comment>
<proteinExistence type="inferred from homology"/>
<dbReference type="Proteomes" id="UP001205861">
    <property type="component" value="Unassembled WGS sequence"/>
</dbReference>
<sequence length="174" mass="17446">MKKQWIAAATAWVSALAVAASPELHVPMSVLTDSGTGASAGSVTITETPHGVVFTPALTGLPPGMHGFHVHEVGNCNAGVKDGKSVAGLAAGGHYDPAGSKHHGLPWGDGHLGDLPALYVDVSGNANMPVLAPRLKLADVKGRALMVHVGGDNHSDHPAALGGGGARLVCGVIQ</sequence>
<comment type="similarity">
    <text evidence="1 2">Belongs to the Cu-Zn superoxide dismutase family.</text>
</comment>
<dbReference type="EMBL" id="JANUGV010000009">
    <property type="protein sequence ID" value="MCS0610848.1"/>
    <property type="molecule type" value="Genomic_DNA"/>
</dbReference>
<evidence type="ECO:0000256" key="2">
    <source>
        <dbReference type="RuleBase" id="RU000393"/>
    </source>
</evidence>
<keyword evidence="6" id="KW-1185">Reference proteome</keyword>
<keyword evidence="2" id="KW-0186">Copper</keyword>
<dbReference type="InterPro" id="IPR001424">
    <property type="entry name" value="SOD_Cu_Zn_dom"/>
</dbReference>
<dbReference type="EC" id="1.15.1.1" evidence="2"/>
<evidence type="ECO:0000259" key="4">
    <source>
        <dbReference type="Pfam" id="PF00080"/>
    </source>
</evidence>
<keyword evidence="3" id="KW-0732">Signal</keyword>